<dbReference type="InterPro" id="IPR041101">
    <property type="entry name" value="Transp_inhibit"/>
</dbReference>
<organism evidence="3 4">
    <name type="scientific">Papaver atlanticum</name>
    <dbReference type="NCBI Taxonomy" id="357466"/>
    <lineage>
        <taxon>Eukaryota</taxon>
        <taxon>Viridiplantae</taxon>
        <taxon>Streptophyta</taxon>
        <taxon>Embryophyta</taxon>
        <taxon>Tracheophyta</taxon>
        <taxon>Spermatophyta</taxon>
        <taxon>Magnoliopsida</taxon>
        <taxon>Ranunculales</taxon>
        <taxon>Papaveraceae</taxon>
        <taxon>Papaveroideae</taxon>
        <taxon>Papaver</taxon>
    </lineage>
</organism>
<dbReference type="GO" id="GO:0019005">
    <property type="term" value="C:SCF ubiquitin ligase complex"/>
    <property type="evidence" value="ECO:0007669"/>
    <property type="project" value="TreeGrafter"/>
</dbReference>
<evidence type="ECO:0000259" key="1">
    <source>
        <dbReference type="Pfam" id="PF18511"/>
    </source>
</evidence>
<accession>A0AAD4TBT2</accession>
<protein>
    <submittedName>
        <fullName evidence="3">Uncharacterized protein</fullName>
    </submittedName>
</protein>
<keyword evidence="4" id="KW-1185">Reference proteome</keyword>
<dbReference type="Gene3D" id="3.80.10.10">
    <property type="entry name" value="Ribonuclease Inhibitor"/>
    <property type="match status" value="1"/>
</dbReference>
<dbReference type="InterPro" id="IPR041567">
    <property type="entry name" value="COI1_F-box"/>
</dbReference>
<dbReference type="EMBL" id="JAJJMB010003726">
    <property type="protein sequence ID" value="KAI3945813.1"/>
    <property type="molecule type" value="Genomic_DNA"/>
</dbReference>
<gene>
    <name evidence="3" type="ORF">MKW98_023087</name>
</gene>
<dbReference type="Proteomes" id="UP001202328">
    <property type="component" value="Unassembled WGS sequence"/>
</dbReference>
<feature type="domain" description="COI1 F-box" evidence="1">
    <location>
        <begin position="3"/>
        <end position="31"/>
    </location>
</feature>
<comment type="caution">
    <text evidence="3">The sequence shown here is derived from an EMBL/GenBank/DDBJ whole genome shotgun (WGS) entry which is preliminary data.</text>
</comment>
<proteinExistence type="predicted"/>
<dbReference type="GO" id="GO:0031146">
    <property type="term" value="P:SCF-dependent proteasomal ubiquitin-dependent protein catabolic process"/>
    <property type="evidence" value="ECO:0007669"/>
    <property type="project" value="TreeGrafter"/>
</dbReference>
<dbReference type="SUPFAM" id="SSF52047">
    <property type="entry name" value="RNI-like"/>
    <property type="match status" value="1"/>
</dbReference>
<dbReference type="Pfam" id="PF18791">
    <property type="entry name" value="Transp_inhibit"/>
    <property type="match status" value="1"/>
</dbReference>
<feature type="domain" description="Transport inhibitor response 1" evidence="2">
    <location>
        <begin position="53"/>
        <end position="95"/>
    </location>
</feature>
<dbReference type="AlphaFoldDB" id="A0AAD4TBT2"/>
<evidence type="ECO:0000313" key="4">
    <source>
        <dbReference type="Proteomes" id="UP001202328"/>
    </source>
</evidence>
<dbReference type="PANTHER" id="PTHR16134">
    <property type="entry name" value="F-BOX/TPR REPEAT PROTEIN POF3"/>
    <property type="match status" value="1"/>
</dbReference>
<dbReference type="Pfam" id="PF18511">
    <property type="entry name" value="F-box_5"/>
    <property type="match status" value="1"/>
</dbReference>
<reference evidence="3" key="1">
    <citation type="submission" date="2022-04" db="EMBL/GenBank/DDBJ databases">
        <title>A functionally conserved STORR gene fusion in Papaver species that diverged 16.8 million years ago.</title>
        <authorList>
            <person name="Catania T."/>
        </authorList>
    </citation>
    <scope>NUCLEOTIDE SEQUENCE</scope>
    <source>
        <strain evidence="3">S-188037</strain>
    </source>
</reference>
<dbReference type="Gene3D" id="1.20.1280.50">
    <property type="match status" value="1"/>
</dbReference>
<sequence length="473" mass="53418">MSDFFEEVLELVFHFLTSQKDRNVVSIVCKQRVSIGNCYSITPQTLINRFLGVKVLTLKGKPYFTDVSLDPNVLGGLVYPWIDAMAYRGLEELRLKRMFVSDAILELLSRSFPNFKSIVLIKCEGDIRELDLQVSEVEDRGHWLSSFPQTCTSLVYLNFACLKEELNRFVPLARLRRILNLAPHLVDLGIGSYIDTFKSETYEKFSNAVLDNCKCLPALHPICSNLTFLNLSDAPGIYGSKLKTMILHCNKLQRLWELRVFRSLAYDGGVTELGMLVVSRRCTKLNSLLYHCQHMTNDALSVVAKRCPNLVSFRLCMLDPRNADYAILDPLDEGFGRLALSGLVTDLAFKYIGMHGEQLEILSVAFAGDSDKGMLHVLNGCKKLNKLEIRDIQFGDTALLTNMGKYEAMRYLWMPSSDVTLGGCESLAKNMPKLNVEIMNENQEKLDDSQKIAELYVYRSLARTTGGANPWKG</sequence>
<dbReference type="InterPro" id="IPR032675">
    <property type="entry name" value="LRR_dom_sf"/>
</dbReference>
<name>A0AAD4TBT2_9MAGN</name>
<evidence type="ECO:0000259" key="2">
    <source>
        <dbReference type="Pfam" id="PF18791"/>
    </source>
</evidence>
<evidence type="ECO:0000313" key="3">
    <source>
        <dbReference type="EMBL" id="KAI3945813.1"/>
    </source>
</evidence>
<dbReference type="PANTHER" id="PTHR16134:SF45">
    <property type="entry name" value="PROTEIN AUXIN SIGNALING F-BOX 3"/>
    <property type="match status" value="1"/>
</dbReference>